<evidence type="ECO:0000313" key="2">
    <source>
        <dbReference type="EMBL" id="GAA3599294.1"/>
    </source>
</evidence>
<sequence>MSPTAPTPCRLPAARTIAALAGLGGVLHLATLTSHDATAWIFGAMALACLGCALHLMSARSRSALMMAAGMAVLMIVAHLGYLLAVTPAFTGSPTPHGHGAVALVAAPTLTAHTSHVSPGMLLPLLPELAVLALTGPALRRSRQQLRS</sequence>
<proteinExistence type="predicted"/>
<evidence type="ECO:0000313" key="3">
    <source>
        <dbReference type="Proteomes" id="UP001501074"/>
    </source>
</evidence>
<gene>
    <name evidence="2" type="ORF">GCM10022223_13430</name>
</gene>
<dbReference type="Proteomes" id="UP001501074">
    <property type="component" value="Unassembled WGS sequence"/>
</dbReference>
<feature type="transmembrane region" description="Helical" evidence="1">
    <location>
        <begin position="37"/>
        <end position="57"/>
    </location>
</feature>
<feature type="transmembrane region" description="Helical" evidence="1">
    <location>
        <begin position="12"/>
        <end position="31"/>
    </location>
</feature>
<evidence type="ECO:0000256" key="1">
    <source>
        <dbReference type="SAM" id="Phobius"/>
    </source>
</evidence>
<accession>A0ABP6Z6B8</accession>
<reference evidence="3" key="1">
    <citation type="journal article" date="2019" name="Int. J. Syst. Evol. Microbiol.">
        <title>The Global Catalogue of Microorganisms (GCM) 10K type strain sequencing project: providing services to taxonomists for standard genome sequencing and annotation.</title>
        <authorList>
            <consortium name="The Broad Institute Genomics Platform"/>
            <consortium name="The Broad Institute Genome Sequencing Center for Infectious Disease"/>
            <person name="Wu L."/>
            <person name="Ma J."/>
        </authorList>
    </citation>
    <scope>NUCLEOTIDE SEQUENCE [LARGE SCALE GENOMIC DNA]</scope>
    <source>
        <strain evidence="3">JCM 16902</strain>
    </source>
</reference>
<dbReference type="EMBL" id="BAAAZO010000002">
    <property type="protein sequence ID" value="GAA3599294.1"/>
    <property type="molecule type" value="Genomic_DNA"/>
</dbReference>
<comment type="caution">
    <text evidence="2">The sequence shown here is derived from an EMBL/GenBank/DDBJ whole genome shotgun (WGS) entry which is preliminary data.</text>
</comment>
<keyword evidence="1" id="KW-0812">Transmembrane</keyword>
<dbReference type="RefSeq" id="WP_231489156.1">
    <property type="nucleotide sequence ID" value="NZ_BAAAZO010000002.1"/>
</dbReference>
<feature type="transmembrane region" description="Helical" evidence="1">
    <location>
        <begin position="121"/>
        <end position="139"/>
    </location>
</feature>
<keyword evidence="3" id="KW-1185">Reference proteome</keyword>
<organism evidence="2 3">
    <name type="scientific">Kineosporia mesophila</name>
    <dbReference type="NCBI Taxonomy" id="566012"/>
    <lineage>
        <taxon>Bacteria</taxon>
        <taxon>Bacillati</taxon>
        <taxon>Actinomycetota</taxon>
        <taxon>Actinomycetes</taxon>
        <taxon>Kineosporiales</taxon>
        <taxon>Kineosporiaceae</taxon>
        <taxon>Kineosporia</taxon>
    </lineage>
</organism>
<feature type="transmembrane region" description="Helical" evidence="1">
    <location>
        <begin position="64"/>
        <end position="85"/>
    </location>
</feature>
<keyword evidence="1" id="KW-1133">Transmembrane helix</keyword>
<keyword evidence="1" id="KW-0472">Membrane</keyword>
<name>A0ABP6Z6B8_9ACTN</name>
<protein>
    <submittedName>
        <fullName evidence="2">Uncharacterized protein</fullName>
    </submittedName>
</protein>